<proteinExistence type="predicted"/>
<protein>
    <submittedName>
        <fullName evidence="1">Uncharacterized protein</fullName>
    </submittedName>
</protein>
<reference evidence="1" key="1">
    <citation type="submission" date="2022-11" db="EMBL/GenBank/DDBJ databases">
        <title>Genome Resource of Sclerotinia nivalis Strain SnTB1, a Plant Pathogen Isolated from American Ginseng.</title>
        <authorList>
            <person name="Fan S."/>
        </authorList>
    </citation>
    <scope>NUCLEOTIDE SEQUENCE</scope>
    <source>
        <strain evidence="1">SnTB1</strain>
    </source>
</reference>
<sequence length="141" mass="16298">MLSRSETKGRSTNYQMGFGYAAADYFNLCIQRVGTPVYNIEEDDSDDETVDSQTVYERVEDRWEDHDAVSYNEDLAKVQYHSGWNQLVLNWKLATFTYRNLNRISKDAGRLPATELFDHGRVMDRDVRGQVYGSAAERPDL</sequence>
<name>A0A9X0ATH5_9HELO</name>
<dbReference type="OrthoDB" id="3540360at2759"/>
<gene>
    <name evidence="1" type="ORF">OCU04_002375</name>
</gene>
<evidence type="ECO:0000313" key="1">
    <source>
        <dbReference type="EMBL" id="KAJ8068676.1"/>
    </source>
</evidence>
<dbReference type="AlphaFoldDB" id="A0A9X0ATH5"/>
<keyword evidence="2" id="KW-1185">Reference proteome</keyword>
<comment type="caution">
    <text evidence="1">The sequence shown here is derived from an EMBL/GenBank/DDBJ whole genome shotgun (WGS) entry which is preliminary data.</text>
</comment>
<dbReference type="Proteomes" id="UP001152300">
    <property type="component" value="Unassembled WGS sequence"/>
</dbReference>
<dbReference type="EMBL" id="JAPEIS010000002">
    <property type="protein sequence ID" value="KAJ8068676.1"/>
    <property type="molecule type" value="Genomic_DNA"/>
</dbReference>
<organism evidence="1 2">
    <name type="scientific">Sclerotinia nivalis</name>
    <dbReference type="NCBI Taxonomy" id="352851"/>
    <lineage>
        <taxon>Eukaryota</taxon>
        <taxon>Fungi</taxon>
        <taxon>Dikarya</taxon>
        <taxon>Ascomycota</taxon>
        <taxon>Pezizomycotina</taxon>
        <taxon>Leotiomycetes</taxon>
        <taxon>Helotiales</taxon>
        <taxon>Sclerotiniaceae</taxon>
        <taxon>Sclerotinia</taxon>
    </lineage>
</organism>
<accession>A0A9X0ATH5</accession>
<evidence type="ECO:0000313" key="2">
    <source>
        <dbReference type="Proteomes" id="UP001152300"/>
    </source>
</evidence>